<dbReference type="GO" id="GO:0016829">
    <property type="term" value="F:lyase activity"/>
    <property type="evidence" value="ECO:0007669"/>
    <property type="project" value="UniProtKB-KW"/>
</dbReference>
<evidence type="ECO:0000256" key="8">
    <source>
        <dbReference type="RuleBase" id="RU364100"/>
    </source>
</evidence>
<dbReference type="EC" id="3.4.-.-" evidence="8"/>
<name>A0AAF0CHC7_9PROT</name>
<sequence>MCGRYYLKSPPAKVGAHFGVDVRDNFPPRYNISPTQPIATVRQSERRTAEYALMRWGFIPSWAKDEFLQKLTQRPMINARSETAGEKASFKNAYRRRRCLIPADGFYEWKADVKGAKQPHAISSGGGDVIAFAGLWETAMDPDGGEIDTVAILTTSAGTDLKSIHAREPVVIAPENYDLWLEADERDIKSITPLLKSAAPNSWSIHAVSKAVNAPVNDGPELIEPLAA</sequence>
<dbReference type="InterPro" id="IPR036590">
    <property type="entry name" value="SRAP-like"/>
</dbReference>
<dbReference type="RefSeq" id="WP_274493639.1">
    <property type="nucleotide sequence ID" value="NZ_CP118166.1"/>
</dbReference>
<dbReference type="InterPro" id="IPR003738">
    <property type="entry name" value="SRAP"/>
</dbReference>
<keyword evidence="4 8" id="KW-0378">Hydrolase</keyword>
<evidence type="ECO:0000313" key="10">
    <source>
        <dbReference type="Proteomes" id="UP001214043"/>
    </source>
</evidence>
<dbReference type="GO" id="GO:0106300">
    <property type="term" value="P:protein-DNA covalent cross-linking repair"/>
    <property type="evidence" value="ECO:0007669"/>
    <property type="project" value="InterPro"/>
</dbReference>
<evidence type="ECO:0000256" key="6">
    <source>
        <dbReference type="ARBA" id="ARBA00023125"/>
    </source>
</evidence>
<dbReference type="SUPFAM" id="SSF143081">
    <property type="entry name" value="BB1717-like"/>
    <property type="match status" value="1"/>
</dbReference>
<evidence type="ECO:0000256" key="3">
    <source>
        <dbReference type="ARBA" id="ARBA00022763"/>
    </source>
</evidence>
<protein>
    <recommendedName>
        <fullName evidence="8">Abasic site processing protein</fullName>
        <ecNumber evidence="8">3.4.-.-</ecNumber>
    </recommendedName>
</protein>
<dbReference type="KEGG" id="hfl:PUV54_00950"/>
<dbReference type="AlphaFoldDB" id="A0AAF0CHC7"/>
<evidence type="ECO:0000313" key="9">
    <source>
        <dbReference type="EMBL" id="WDI31752.1"/>
    </source>
</evidence>
<keyword evidence="10" id="KW-1185">Reference proteome</keyword>
<keyword evidence="3" id="KW-0227">DNA damage</keyword>
<dbReference type="Pfam" id="PF02586">
    <property type="entry name" value="SRAP"/>
    <property type="match status" value="1"/>
</dbReference>
<evidence type="ECO:0000256" key="1">
    <source>
        <dbReference type="ARBA" id="ARBA00008136"/>
    </source>
</evidence>
<dbReference type="GO" id="GO:0008233">
    <property type="term" value="F:peptidase activity"/>
    <property type="evidence" value="ECO:0007669"/>
    <property type="project" value="UniProtKB-KW"/>
</dbReference>
<reference evidence="9" key="1">
    <citation type="submission" date="2023-02" db="EMBL/GenBank/DDBJ databases">
        <title>Genome sequence of Hyphococcus flavus.</title>
        <authorList>
            <person name="Rong J.-C."/>
            <person name="Zhao Q."/>
            <person name="Yi M."/>
            <person name="Wu J.-Y."/>
        </authorList>
    </citation>
    <scope>NUCLEOTIDE SEQUENCE</scope>
    <source>
        <strain evidence="9">MCCC 1K03223</strain>
    </source>
</reference>
<dbReference type="Proteomes" id="UP001214043">
    <property type="component" value="Chromosome"/>
</dbReference>
<keyword evidence="7" id="KW-0456">Lyase</keyword>
<dbReference type="PANTHER" id="PTHR13604:SF0">
    <property type="entry name" value="ABASIC SITE PROCESSING PROTEIN HMCES"/>
    <property type="match status" value="1"/>
</dbReference>
<organism evidence="9 10">
    <name type="scientific">Hyphococcus flavus</name>
    <dbReference type="NCBI Taxonomy" id="1866326"/>
    <lineage>
        <taxon>Bacteria</taxon>
        <taxon>Pseudomonadati</taxon>
        <taxon>Pseudomonadota</taxon>
        <taxon>Alphaproteobacteria</taxon>
        <taxon>Parvularculales</taxon>
        <taxon>Parvularculaceae</taxon>
        <taxon>Hyphococcus</taxon>
    </lineage>
</organism>
<keyword evidence="2 8" id="KW-0645">Protease</keyword>
<evidence type="ECO:0000256" key="7">
    <source>
        <dbReference type="ARBA" id="ARBA00023239"/>
    </source>
</evidence>
<proteinExistence type="inferred from homology"/>
<keyword evidence="5" id="KW-0190">Covalent protein-DNA linkage</keyword>
<accession>A0AAF0CHC7</accession>
<gene>
    <name evidence="9" type="ORF">PUV54_00950</name>
</gene>
<dbReference type="GO" id="GO:0003697">
    <property type="term" value="F:single-stranded DNA binding"/>
    <property type="evidence" value="ECO:0007669"/>
    <property type="project" value="InterPro"/>
</dbReference>
<dbReference type="EMBL" id="CP118166">
    <property type="protein sequence ID" value="WDI31752.1"/>
    <property type="molecule type" value="Genomic_DNA"/>
</dbReference>
<dbReference type="PANTHER" id="PTHR13604">
    <property type="entry name" value="DC12-RELATED"/>
    <property type="match status" value="1"/>
</dbReference>
<evidence type="ECO:0000256" key="4">
    <source>
        <dbReference type="ARBA" id="ARBA00022801"/>
    </source>
</evidence>
<evidence type="ECO:0000256" key="2">
    <source>
        <dbReference type="ARBA" id="ARBA00022670"/>
    </source>
</evidence>
<evidence type="ECO:0000256" key="5">
    <source>
        <dbReference type="ARBA" id="ARBA00023124"/>
    </source>
</evidence>
<dbReference type="GO" id="GO:0006508">
    <property type="term" value="P:proteolysis"/>
    <property type="evidence" value="ECO:0007669"/>
    <property type="project" value="UniProtKB-KW"/>
</dbReference>
<dbReference type="Gene3D" id="3.90.1680.10">
    <property type="entry name" value="SOS response associated peptidase-like"/>
    <property type="match status" value="1"/>
</dbReference>
<keyword evidence="6" id="KW-0238">DNA-binding</keyword>
<comment type="similarity">
    <text evidence="1 8">Belongs to the SOS response-associated peptidase family.</text>
</comment>